<dbReference type="Proteomes" id="UP001500620">
    <property type="component" value="Unassembled WGS sequence"/>
</dbReference>
<accession>A0ABP8DLL4</accession>
<protein>
    <submittedName>
        <fullName evidence="2">Uncharacterized protein</fullName>
    </submittedName>
</protein>
<evidence type="ECO:0000313" key="2">
    <source>
        <dbReference type="EMBL" id="GAA4259047.1"/>
    </source>
</evidence>
<evidence type="ECO:0000256" key="1">
    <source>
        <dbReference type="SAM" id="MobiDB-lite"/>
    </source>
</evidence>
<feature type="region of interest" description="Disordered" evidence="1">
    <location>
        <begin position="83"/>
        <end position="106"/>
    </location>
</feature>
<name>A0ABP8DLL4_9ACTN</name>
<organism evidence="2 3">
    <name type="scientific">Dactylosporangium darangshiense</name>
    <dbReference type="NCBI Taxonomy" id="579108"/>
    <lineage>
        <taxon>Bacteria</taxon>
        <taxon>Bacillati</taxon>
        <taxon>Actinomycetota</taxon>
        <taxon>Actinomycetes</taxon>
        <taxon>Micromonosporales</taxon>
        <taxon>Micromonosporaceae</taxon>
        <taxon>Dactylosporangium</taxon>
    </lineage>
</organism>
<proteinExistence type="predicted"/>
<dbReference type="EMBL" id="BAABAT010000034">
    <property type="protein sequence ID" value="GAA4259047.1"/>
    <property type="molecule type" value="Genomic_DNA"/>
</dbReference>
<reference evidence="3" key="1">
    <citation type="journal article" date="2019" name="Int. J. Syst. Evol. Microbiol.">
        <title>The Global Catalogue of Microorganisms (GCM) 10K type strain sequencing project: providing services to taxonomists for standard genome sequencing and annotation.</title>
        <authorList>
            <consortium name="The Broad Institute Genomics Platform"/>
            <consortium name="The Broad Institute Genome Sequencing Center for Infectious Disease"/>
            <person name="Wu L."/>
            <person name="Ma J."/>
        </authorList>
    </citation>
    <scope>NUCLEOTIDE SEQUENCE [LARGE SCALE GENOMIC DNA]</scope>
    <source>
        <strain evidence="3">JCM 17441</strain>
    </source>
</reference>
<evidence type="ECO:0000313" key="3">
    <source>
        <dbReference type="Proteomes" id="UP001500620"/>
    </source>
</evidence>
<sequence>MRRVEVETLLDDAGTAGEACKAALRLNAEVTVWDKQAPAFGMRSTYRFRHALMQEDWVSTVGYEAGSSSWRTTAIYPYGSGECGSTRRDAGSCYSSRRTRRGLSPA</sequence>
<comment type="caution">
    <text evidence="2">The sequence shown here is derived from an EMBL/GenBank/DDBJ whole genome shotgun (WGS) entry which is preliminary data.</text>
</comment>
<gene>
    <name evidence="2" type="ORF">GCM10022255_082160</name>
</gene>
<feature type="compositionally biased region" description="Basic residues" evidence="1">
    <location>
        <begin position="97"/>
        <end position="106"/>
    </location>
</feature>
<keyword evidence="3" id="KW-1185">Reference proteome</keyword>